<name>A0A9X9Q2J3_GULGU</name>
<organism evidence="1 2">
    <name type="scientific">Gulo gulo</name>
    <name type="common">Wolverine</name>
    <name type="synonym">Gluton</name>
    <dbReference type="NCBI Taxonomy" id="48420"/>
    <lineage>
        <taxon>Eukaryota</taxon>
        <taxon>Metazoa</taxon>
        <taxon>Chordata</taxon>
        <taxon>Craniata</taxon>
        <taxon>Vertebrata</taxon>
        <taxon>Euteleostomi</taxon>
        <taxon>Mammalia</taxon>
        <taxon>Eutheria</taxon>
        <taxon>Laurasiatheria</taxon>
        <taxon>Carnivora</taxon>
        <taxon>Caniformia</taxon>
        <taxon>Musteloidea</taxon>
        <taxon>Mustelidae</taxon>
        <taxon>Guloninae</taxon>
        <taxon>Gulo</taxon>
    </lineage>
</organism>
<protein>
    <submittedName>
        <fullName evidence="1">Uncharacterized protein</fullName>
    </submittedName>
</protein>
<keyword evidence="2" id="KW-1185">Reference proteome</keyword>
<dbReference type="Proteomes" id="UP000269945">
    <property type="component" value="Unassembled WGS sequence"/>
</dbReference>
<reference evidence="1 2" key="1">
    <citation type="submission" date="2018-10" db="EMBL/GenBank/DDBJ databases">
        <authorList>
            <person name="Ekblom R."/>
            <person name="Jareborg N."/>
        </authorList>
    </citation>
    <scope>NUCLEOTIDE SEQUENCE [LARGE SCALE GENOMIC DNA]</scope>
    <source>
        <tissue evidence="1">Muscle</tissue>
    </source>
</reference>
<accession>A0A9X9Q2J3</accession>
<gene>
    <name evidence="1" type="ORF">BN2614_LOCUS1</name>
</gene>
<evidence type="ECO:0000313" key="1">
    <source>
        <dbReference type="EMBL" id="VCW98120.1"/>
    </source>
</evidence>
<dbReference type="EMBL" id="CYRY02024364">
    <property type="protein sequence ID" value="VCW98120.1"/>
    <property type="molecule type" value="Genomic_DNA"/>
</dbReference>
<comment type="caution">
    <text evidence="1">The sequence shown here is derived from an EMBL/GenBank/DDBJ whole genome shotgun (WGS) entry which is preliminary data.</text>
</comment>
<sequence length="12" mass="1369">MKTSASWQPHVP</sequence>
<evidence type="ECO:0000313" key="2">
    <source>
        <dbReference type="Proteomes" id="UP000269945"/>
    </source>
</evidence>
<proteinExistence type="predicted"/>